<dbReference type="PRINTS" id="PR00455">
    <property type="entry name" value="HTHTETR"/>
</dbReference>
<proteinExistence type="predicted"/>
<dbReference type="InterPro" id="IPR001647">
    <property type="entry name" value="HTH_TetR"/>
</dbReference>
<gene>
    <name evidence="4" type="ORF">DFQ01_13626</name>
</gene>
<dbReference type="PANTHER" id="PTHR30055">
    <property type="entry name" value="HTH-TYPE TRANSCRIPTIONAL REGULATOR RUTR"/>
    <property type="match status" value="1"/>
</dbReference>
<keyword evidence="1 2" id="KW-0238">DNA-binding</keyword>
<name>A0A2V2YHM7_9BACL</name>
<sequence>MVTPKRKDAQQLTELILETARDLFTQYGVDTVSMHQIAKTAGVGQATMYRRYAQKGDLCLELIDDQFNRLRIEIEAQLEQLDGAPILERLISVFRRIIMFTHHEASLLKAIHVSLVQSRCLNADAQQFFCSQPYLYLHGTLAGLLKEASDAGQTVSFDPAFTAHIMIAALAPHTLQHLSDRYGYTTDDIIDQLIRTLIRPLFISLD</sequence>
<accession>A0A2V2YHM7</accession>
<dbReference type="OrthoDB" id="1679733at2"/>
<dbReference type="PROSITE" id="PS50977">
    <property type="entry name" value="HTH_TETR_2"/>
    <property type="match status" value="1"/>
</dbReference>
<dbReference type="PANTHER" id="PTHR30055:SF209">
    <property type="entry name" value="POSSIBLE TRANSCRIPTIONAL REGULATORY PROTEIN (PROBABLY TETR-FAMILY)"/>
    <property type="match status" value="1"/>
</dbReference>
<evidence type="ECO:0000259" key="3">
    <source>
        <dbReference type="PROSITE" id="PS50977"/>
    </source>
</evidence>
<dbReference type="InterPro" id="IPR050109">
    <property type="entry name" value="HTH-type_TetR-like_transc_reg"/>
</dbReference>
<evidence type="ECO:0000256" key="1">
    <source>
        <dbReference type="ARBA" id="ARBA00023125"/>
    </source>
</evidence>
<reference evidence="4 5" key="1">
    <citation type="submission" date="2018-05" db="EMBL/GenBank/DDBJ databases">
        <title>Genomic Encyclopedia of Type Strains, Phase III (KMG-III): the genomes of soil and plant-associated and newly described type strains.</title>
        <authorList>
            <person name="Whitman W."/>
        </authorList>
    </citation>
    <scope>NUCLEOTIDE SEQUENCE [LARGE SCALE GENOMIC DNA]</scope>
    <source>
        <strain evidence="4 5">CECT 5696</strain>
    </source>
</reference>
<feature type="DNA-binding region" description="H-T-H motif" evidence="2">
    <location>
        <begin position="33"/>
        <end position="52"/>
    </location>
</feature>
<keyword evidence="5" id="KW-1185">Reference proteome</keyword>
<dbReference type="AlphaFoldDB" id="A0A2V2YHM7"/>
<evidence type="ECO:0000313" key="4">
    <source>
        <dbReference type="EMBL" id="PWV92080.1"/>
    </source>
</evidence>
<dbReference type="InterPro" id="IPR036271">
    <property type="entry name" value="Tet_transcr_reg_TetR-rel_C_sf"/>
</dbReference>
<dbReference type="SUPFAM" id="SSF46689">
    <property type="entry name" value="Homeodomain-like"/>
    <property type="match status" value="1"/>
</dbReference>
<evidence type="ECO:0000256" key="2">
    <source>
        <dbReference type="PROSITE-ProRule" id="PRU00335"/>
    </source>
</evidence>
<dbReference type="InterPro" id="IPR009057">
    <property type="entry name" value="Homeodomain-like_sf"/>
</dbReference>
<dbReference type="Pfam" id="PF00440">
    <property type="entry name" value="TetR_N"/>
    <property type="match status" value="1"/>
</dbReference>
<dbReference type="GO" id="GO:0003700">
    <property type="term" value="F:DNA-binding transcription factor activity"/>
    <property type="evidence" value="ECO:0007669"/>
    <property type="project" value="TreeGrafter"/>
</dbReference>
<organism evidence="4 5">
    <name type="scientific">Paenibacillus cellulosilyticus</name>
    <dbReference type="NCBI Taxonomy" id="375489"/>
    <lineage>
        <taxon>Bacteria</taxon>
        <taxon>Bacillati</taxon>
        <taxon>Bacillota</taxon>
        <taxon>Bacilli</taxon>
        <taxon>Bacillales</taxon>
        <taxon>Paenibacillaceae</taxon>
        <taxon>Paenibacillus</taxon>
    </lineage>
</organism>
<dbReference type="EMBL" id="QGTQ01000036">
    <property type="protein sequence ID" value="PWV92080.1"/>
    <property type="molecule type" value="Genomic_DNA"/>
</dbReference>
<dbReference type="SUPFAM" id="SSF48498">
    <property type="entry name" value="Tetracyclin repressor-like, C-terminal domain"/>
    <property type="match status" value="1"/>
</dbReference>
<evidence type="ECO:0000313" key="5">
    <source>
        <dbReference type="Proteomes" id="UP000246635"/>
    </source>
</evidence>
<dbReference type="Proteomes" id="UP000246635">
    <property type="component" value="Unassembled WGS sequence"/>
</dbReference>
<comment type="caution">
    <text evidence="4">The sequence shown here is derived from an EMBL/GenBank/DDBJ whole genome shotgun (WGS) entry which is preliminary data.</text>
</comment>
<protein>
    <submittedName>
        <fullName evidence="4">TetR family transcriptional regulator</fullName>
    </submittedName>
</protein>
<dbReference type="RefSeq" id="WP_110047096.1">
    <property type="nucleotide sequence ID" value="NZ_CP054612.1"/>
</dbReference>
<dbReference type="Gene3D" id="1.10.357.10">
    <property type="entry name" value="Tetracycline Repressor, domain 2"/>
    <property type="match status" value="1"/>
</dbReference>
<feature type="domain" description="HTH tetR-type" evidence="3">
    <location>
        <begin position="10"/>
        <end position="70"/>
    </location>
</feature>
<dbReference type="GO" id="GO:0000976">
    <property type="term" value="F:transcription cis-regulatory region binding"/>
    <property type="evidence" value="ECO:0007669"/>
    <property type="project" value="TreeGrafter"/>
</dbReference>